<reference evidence="1" key="1">
    <citation type="journal article" date="1997" name="Mol. Biochem. Parasitol.">
        <title>Differentially expressed, abundant trans-spliced cDNAs from larval Brugia malayi.</title>
        <authorList>
            <person name="Gregory W.F."/>
            <person name="Blaxter M.L."/>
            <person name="Maizels R.M."/>
        </authorList>
    </citation>
    <scope>NUCLEOTIDE SEQUENCE</scope>
</reference>
<gene>
    <name evidence="1" type="primary">bm-rps-19</name>
</gene>
<evidence type="ECO:0000313" key="1">
    <source>
        <dbReference type="EMBL" id="AAC47630.1"/>
    </source>
</evidence>
<proteinExistence type="evidence at transcript level"/>
<sequence length="22" mass="2577">MVKPTSVKDVDQHEMVKHIAHF</sequence>
<dbReference type="AlphaFoldDB" id="P90705"/>
<organism evidence="1">
    <name type="scientific">Brugia malayi</name>
    <name type="common">Filarial nematode worm</name>
    <dbReference type="NCBI Taxonomy" id="6279"/>
    <lineage>
        <taxon>Eukaryota</taxon>
        <taxon>Metazoa</taxon>
        <taxon>Ecdysozoa</taxon>
        <taxon>Nematoda</taxon>
        <taxon>Chromadorea</taxon>
        <taxon>Rhabditida</taxon>
        <taxon>Spirurina</taxon>
        <taxon>Spiruromorpha</taxon>
        <taxon>Filarioidea</taxon>
        <taxon>Onchocercidae</taxon>
        <taxon>Brugia</taxon>
    </lineage>
</organism>
<dbReference type="EMBL" id="U80979">
    <property type="protein sequence ID" value="AAC47630.1"/>
    <property type="molecule type" value="mRNA"/>
</dbReference>
<protein>
    <submittedName>
        <fullName evidence="1">Uncharacterized protein bm-rps-19</fullName>
    </submittedName>
</protein>
<name>P90705_BRUMA</name>
<dbReference type="HOGENOM" id="CLU_108559_0_0_1"/>
<accession>P90705</accession>